<evidence type="ECO:0000313" key="2">
    <source>
        <dbReference type="Proteomes" id="UP001203036"/>
    </source>
</evidence>
<protein>
    <submittedName>
        <fullName evidence="1">Response regulator</fullName>
    </submittedName>
</protein>
<comment type="caution">
    <text evidence="1">The sequence shown here is derived from an EMBL/GenBank/DDBJ whole genome shotgun (WGS) entry which is preliminary data.</text>
</comment>
<dbReference type="EMBL" id="JAMQGO010000016">
    <property type="protein sequence ID" value="MCM2563754.1"/>
    <property type="molecule type" value="Genomic_DNA"/>
</dbReference>
<name>A0ACC6A1X5_9RHOB</name>
<organism evidence="1 2">
    <name type="scientific">Lutimaribacter degradans</name>
    <dbReference type="NCBI Taxonomy" id="2945989"/>
    <lineage>
        <taxon>Bacteria</taxon>
        <taxon>Pseudomonadati</taxon>
        <taxon>Pseudomonadota</taxon>
        <taxon>Alphaproteobacteria</taxon>
        <taxon>Rhodobacterales</taxon>
        <taxon>Roseobacteraceae</taxon>
        <taxon>Lutimaribacter</taxon>
    </lineage>
</organism>
<accession>A0ACC6A1X5</accession>
<gene>
    <name evidence="1" type="ORF">M8744_16525</name>
</gene>
<dbReference type="Proteomes" id="UP001203036">
    <property type="component" value="Unassembled WGS sequence"/>
</dbReference>
<reference evidence="1" key="1">
    <citation type="submission" date="2022-06" db="EMBL/GenBank/DDBJ databases">
        <title>Lutimaribacter sp. EGI FJ00013, a novel bacterium isolated from a salt lake sediment enrichment.</title>
        <authorList>
            <person name="Gao L."/>
            <person name="Fang B.-Z."/>
            <person name="Li W.-J."/>
        </authorList>
    </citation>
    <scope>NUCLEOTIDE SEQUENCE</scope>
    <source>
        <strain evidence="1">EGI FJ00013</strain>
    </source>
</reference>
<keyword evidence="2" id="KW-1185">Reference proteome</keyword>
<evidence type="ECO:0000313" key="1">
    <source>
        <dbReference type="EMBL" id="MCM2563754.1"/>
    </source>
</evidence>
<sequence length="1437" mass="154970">MSDDKPQQHLPVIAIGASAGGLEACRALLKNMPNDMYAAFILVLHLDPTHESMMVDLLARDTGLEVLQASEGMALRSGCLHVIPPGLFLTVAQRVLHLSEPEGGKGVRLPFDVLLRSLAIDARALSGCIVMSGTGTDGSIGVGDIHAAGGLVIAQDPEEAAYPGMPESAIETGFVDRTLATKDMVGALNDFLGAVTPASDPATDTPRHGKDDGDCTGQTDTVDYDALIALVDEYAPQDISLYKRGTIERRIAGRMSNIGLGPNETARYLDILQSDAEERTRLASDLLIHVTSFFRDAAVFKHLSTKAVPSLLKALPPERPLRVWVAGCSTGEEAYSLAITCIEAMEAAGAEARLQILASDVDPEAIATARTGFYSKDIEADVSPERLARFFVAEDNGWRVTSTLRDVIVFTVADLLSDPPFSRIDLVSCRNVLIYLGPEAQKRVVARCCFALRQDGLLLLGSAEMPGQSNSCFALEDKASRLWRRVGKSLPGDLQFAAGRGEVEPRSPAQPPVKRTALVDLCRKILLENYAPAAALLNVRLECLYLLGPTEKYLKITQGHPDPGFVGMLPKALRARFRDAAATCDSQNPVVTISGGRIGSSGSYDIALHAVSAGGEPLLLACFLETPYPGQPAAAGSSDRSPKGQTANLEAELVATRHDLRDALRDLDREVEAHAADAAEALSVNEEFQSTNEELLASKEELQSLNEELTALNSQLQETLERHRTTANDLQNVLYSTDVATLFLDLDLNIRFFTPAARAIFHVIPTDIGRPLSDLAAVSRDDDLAADTRAVLASGDPIEQETEGSDGQWFQRRIQPYRAEADRVEGVVITYVDITERKRNHAALLAAIEEADRATRAKSRFLASASHDLRQPLQSMALLHKLLAPRKRSTEGARLAALLDQTLNSMTAMLDSMLDVNRIESGIVRPDMRPVPIAPLIQRLVDEFGPQCKLKHLKLRSVPSRAWVRTDPQLLEQMLRNLVSNALKYTPKGGILIGCRHKGETLNIHVCDSGIGVAESDKSAIFDAYHQVEKADMFAGQGLGLGLSIVQRLAELMEHPVSMRSTPGKGSTFMISLPVVDADPEALAPPKVEPEPCVSERQTGTILLVEDEEPLRDLLADVLTKEGHKVIPRAGAKDALAWASGDVARPDLLLTDFDLHGDANGLTLAQDLPDILGVTVPTIILTGDITSATMKSIAASPFSQVTKPVLPEVLLAQISDLMLMARLAKAEAAWRAEPSGTSVHVIDDDPIIRETMRRLFEAEGWVVVTYASAEEFLSAPRPGSGACLLVDNLLPGMDGVALIDRLRTQESQLPTVMLTGHGDAAMAVAALKAGASDLIEKPTSAAELLASVRAAMAQIDDGHAQADTRKAAQERFSNLTAREHEILERVLDGKPNKIIAHDLGINQRTVENHRASVMRKTGVESLPALVRLAIAADLQSA</sequence>
<proteinExistence type="predicted"/>